<reference evidence="1 2" key="1">
    <citation type="journal article" date="2019" name="Int. J. Syst. Evol. Microbiol.">
        <title>The Global Catalogue of Microorganisms (GCM) 10K type strain sequencing project: providing services to taxonomists for standard genome sequencing and annotation.</title>
        <authorList>
            <consortium name="The Broad Institute Genomics Platform"/>
            <consortium name="The Broad Institute Genome Sequencing Center for Infectious Disease"/>
            <person name="Wu L."/>
            <person name="Ma J."/>
        </authorList>
    </citation>
    <scope>NUCLEOTIDE SEQUENCE [LARGE SCALE GENOMIC DNA]</scope>
    <source>
        <strain evidence="1 2">JCM 3272</strain>
    </source>
</reference>
<dbReference type="RefSeq" id="WP_344616526.1">
    <property type="nucleotide sequence ID" value="NZ_BAAARV010000066.1"/>
</dbReference>
<organism evidence="1 2">
    <name type="scientific">Dactylosporangium salmoneum</name>
    <dbReference type="NCBI Taxonomy" id="53361"/>
    <lineage>
        <taxon>Bacteria</taxon>
        <taxon>Bacillati</taxon>
        <taxon>Actinomycetota</taxon>
        <taxon>Actinomycetes</taxon>
        <taxon>Micromonosporales</taxon>
        <taxon>Micromonosporaceae</taxon>
        <taxon>Dactylosporangium</taxon>
    </lineage>
</organism>
<gene>
    <name evidence="1" type="ORF">GCM10010170_066430</name>
</gene>
<evidence type="ECO:0000313" key="2">
    <source>
        <dbReference type="Proteomes" id="UP001501444"/>
    </source>
</evidence>
<proteinExistence type="predicted"/>
<dbReference type="Proteomes" id="UP001501444">
    <property type="component" value="Unassembled WGS sequence"/>
</dbReference>
<sequence length="42" mass="5078">MTRTDQDRQKRQINRRIREVLAVRRLMRQIDPALEDSTPEAN</sequence>
<protein>
    <submittedName>
        <fullName evidence="1">Uncharacterized protein</fullName>
    </submittedName>
</protein>
<dbReference type="EMBL" id="BAAARV010000066">
    <property type="protein sequence ID" value="GAA2367223.1"/>
    <property type="molecule type" value="Genomic_DNA"/>
</dbReference>
<accession>A0ABN3H2F0</accession>
<comment type="caution">
    <text evidence="1">The sequence shown here is derived from an EMBL/GenBank/DDBJ whole genome shotgun (WGS) entry which is preliminary data.</text>
</comment>
<evidence type="ECO:0000313" key="1">
    <source>
        <dbReference type="EMBL" id="GAA2367223.1"/>
    </source>
</evidence>
<name>A0ABN3H2F0_9ACTN</name>
<keyword evidence="2" id="KW-1185">Reference proteome</keyword>